<dbReference type="RefSeq" id="WP_168836464.1">
    <property type="nucleotide sequence ID" value="NZ_JABAIK010000009.1"/>
</dbReference>
<proteinExistence type="inferred from homology"/>
<dbReference type="Pfam" id="PF03544">
    <property type="entry name" value="TonB_C"/>
    <property type="match status" value="1"/>
</dbReference>
<evidence type="ECO:0000259" key="12">
    <source>
        <dbReference type="PROSITE" id="PS52015"/>
    </source>
</evidence>
<reference evidence="13 14" key="1">
    <citation type="submission" date="2020-04" db="EMBL/GenBank/DDBJ databases">
        <title>Vibrio sp. SM6, a novel species isolated from seawater.</title>
        <authorList>
            <person name="Wang X."/>
        </authorList>
    </citation>
    <scope>NUCLEOTIDE SEQUENCE [LARGE SCALE GENOMIC DNA]</scope>
    <source>
        <strain evidence="13 14">SM6</strain>
    </source>
</reference>
<feature type="region of interest" description="Disordered" evidence="10">
    <location>
        <begin position="50"/>
        <end position="176"/>
    </location>
</feature>
<dbReference type="InterPro" id="IPR051045">
    <property type="entry name" value="TonB-dependent_transducer"/>
</dbReference>
<organism evidence="13 14">
    <name type="scientific">Vibrio agarilyticus</name>
    <dbReference type="NCBI Taxonomy" id="2726741"/>
    <lineage>
        <taxon>Bacteria</taxon>
        <taxon>Pseudomonadati</taxon>
        <taxon>Pseudomonadota</taxon>
        <taxon>Gammaproteobacteria</taxon>
        <taxon>Vibrionales</taxon>
        <taxon>Vibrionaceae</taxon>
        <taxon>Vibrio</taxon>
    </lineage>
</organism>
<keyword evidence="7" id="KW-0653">Protein transport</keyword>
<comment type="subcellular location">
    <subcellularLocation>
        <location evidence="1">Cell inner membrane</location>
        <topology evidence="1">Single-pass membrane protein</topology>
        <orientation evidence="1">Periplasmic side</orientation>
    </subcellularLocation>
</comment>
<dbReference type="GO" id="GO:0015031">
    <property type="term" value="P:protein transport"/>
    <property type="evidence" value="ECO:0007669"/>
    <property type="project" value="UniProtKB-KW"/>
</dbReference>
<evidence type="ECO:0000256" key="5">
    <source>
        <dbReference type="ARBA" id="ARBA00022519"/>
    </source>
</evidence>
<dbReference type="GO" id="GO:0031992">
    <property type="term" value="F:energy transducer activity"/>
    <property type="evidence" value="ECO:0007669"/>
    <property type="project" value="TreeGrafter"/>
</dbReference>
<keyword evidence="9" id="KW-0472">Membrane</keyword>
<dbReference type="InterPro" id="IPR006260">
    <property type="entry name" value="TonB/TolA_C"/>
</dbReference>
<evidence type="ECO:0000256" key="1">
    <source>
        <dbReference type="ARBA" id="ARBA00004383"/>
    </source>
</evidence>
<feature type="compositionally biased region" description="Basic and acidic residues" evidence="10">
    <location>
        <begin position="131"/>
        <end position="142"/>
    </location>
</feature>
<keyword evidence="5" id="KW-0997">Cell inner membrane</keyword>
<dbReference type="PANTHER" id="PTHR33446">
    <property type="entry name" value="PROTEIN TONB-RELATED"/>
    <property type="match status" value="1"/>
</dbReference>
<comment type="similarity">
    <text evidence="2">Belongs to the TonB family.</text>
</comment>
<dbReference type="NCBIfam" id="TIGR01352">
    <property type="entry name" value="tonB_Cterm"/>
    <property type="match status" value="1"/>
</dbReference>
<feature type="chain" id="PRO_5030679181" evidence="11">
    <location>
        <begin position="21"/>
        <end position="273"/>
    </location>
</feature>
<evidence type="ECO:0000313" key="13">
    <source>
        <dbReference type="EMBL" id="NLS13374.1"/>
    </source>
</evidence>
<evidence type="ECO:0000256" key="7">
    <source>
        <dbReference type="ARBA" id="ARBA00022927"/>
    </source>
</evidence>
<keyword evidence="6" id="KW-0812">Transmembrane</keyword>
<evidence type="ECO:0000256" key="11">
    <source>
        <dbReference type="SAM" id="SignalP"/>
    </source>
</evidence>
<keyword evidence="8" id="KW-1133">Transmembrane helix</keyword>
<feature type="compositionally biased region" description="Basic and acidic residues" evidence="10">
    <location>
        <begin position="101"/>
        <end position="118"/>
    </location>
</feature>
<feature type="domain" description="TonB C-terminal" evidence="12">
    <location>
        <begin position="183"/>
        <end position="273"/>
    </location>
</feature>
<evidence type="ECO:0000313" key="14">
    <source>
        <dbReference type="Proteomes" id="UP000535589"/>
    </source>
</evidence>
<evidence type="ECO:0000256" key="9">
    <source>
        <dbReference type="ARBA" id="ARBA00023136"/>
    </source>
</evidence>
<evidence type="ECO:0000256" key="2">
    <source>
        <dbReference type="ARBA" id="ARBA00006555"/>
    </source>
</evidence>
<protein>
    <submittedName>
        <fullName evidence="13">Energy transducer TonB</fullName>
    </submittedName>
</protein>
<accession>A0A7X8YH49</accession>
<gene>
    <name evidence="13" type="ORF">HGP28_10765</name>
</gene>
<dbReference type="PROSITE" id="PS52015">
    <property type="entry name" value="TONB_CTD"/>
    <property type="match status" value="1"/>
</dbReference>
<dbReference type="AlphaFoldDB" id="A0A7X8YH49"/>
<keyword evidence="4" id="KW-1003">Cell membrane</keyword>
<keyword evidence="11" id="KW-0732">Signal</keyword>
<dbReference type="InterPro" id="IPR037682">
    <property type="entry name" value="TonB_C"/>
</dbReference>
<dbReference type="Gene3D" id="3.30.1150.10">
    <property type="match status" value="1"/>
</dbReference>
<evidence type="ECO:0000256" key="10">
    <source>
        <dbReference type="SAM" id="MobiDB-lite"/>
    </source>
</evidence>
<sequence length="273" mass="30248">MNAVRYVACGVISFALHSLAMSQQTTFNHSFELQDAPNSHSVSIRLVAAAKPATKPPTEPEESMLKKPQSQPLNEPTVKKVSELPKKEVKTSPKKVVKSKIPPETKAEPQKPKIDKTKVTALEPKPTIDTTKSKPIEKKVENQPKPNPVKTPSQDVEETNDDTKAQISNSEISTQAKPAKPVLVEKPKFLVRPQAPTYPRVAKRKGMQGTVLIEVWLDKHGTQAKQLVLKSSGFDVLDTAALTAVKKWRFSAHRVNGIATQHRVRIPVRFNLD</sequence>
<evidence type="ECO:0000256" key="6">
    <source>
        <dbReference type="ARBA" id="ARBA00022692"/>
    </source>
</evidence>
<feature type="signal peptide" evidence="11">
    <location>
        <begin position="1"/>
        <end position="20"/>
    </location>
</feature>
<keyword evidence="3" id="KW-0813">Transport</keyword>
<feature type="compositionally biased region" description="Basic and acidic residues" evidence="10">
    <location>
        <begin position="77"/>
        <end position="91"/>
    </location>
</feature>
<feature type="compositionally biased region" description="Polar residues" evidence="10">
    <location>
        <begin position="165"/>
        <end position="176"/>
    </location>
</feature>
<dbReference type="GO" id="GO:0055085">
    <property type="term" value="P:transmembrane transport"/>
    <property type="evidence" value="ECO:0007669"/>
    <property type="project" value="InterPro"/>
</dbReference>
<evidence type="ECO:0000256" key="4">
    <source>
        <dbReference type="ARBA" id="ARBA00022475"/>
    </source>
</evidence>
<dbReference type="GO" id="GO:0098797">
    <property type="term" value="C:plasma membrane protein complex"/>
    <property type="evidence" value="ECO:0007669"/>
    <property type="project" value="TreeGrafter"/>
</dbReference>
<dbReference type="EMBL" id="JABAIK010000009">
    <property type="protein sequence ID" value="NLS13374.1"/>
    <property type="molecule type" value="Genomic_DNA"/>
</dbReference>
<evidence type="ECO:0000256" key="3">
    <source>
        <dbReference type="ARBA" id="ARBA00022448"/>
    </source>
</evidence>
<keyword evidence="14" id="KW-1185">Reference proteome</keyword>
<comment type="caution">
    <text evidence="13">The sequence shown here is derived from an EMBL/GenBank/DDBJ whole genome shotgun (WGS) entry which is preliminary data.</text>
</comment>
<dbReference type="PANTHER" id="PTHR33446:SF2">
    <property type="entry name" value="PROTEIN TONB"/>
    <property type="match status" value="1"/>
</dbReference>
<dbReference type="SUPFAM" id="SSF74653">
    <property type="entry name" value="TolA/TonB C-terminal domain"/>
    <property type="match status" value="1"/>
</dbReference>
<dbReference type="Proteomes" id="UP000535589">
    <property type="component" value="Unassembled WGS sequence"/>
</dbReference>
<name>A0A7X8YH49_9VIBR</name>
<evidence type="ECO:0000256" key="8">
    <source>
        <dbReference type="ARBA" id="ARBA00022989"/>
    </source>
</evidence>